<dbReference type="CDD" id="cd23509">
    <property type="entry name" value="Gnk2-like"/>
    <property type="match status" value="1"/>
</dbReference>
<sequence length="143" mass="16367">MLRLESYNVISKEEGQLSSTMIDVTYSNQSTVSKVQESARLALRNTQNITIEPDRFKQMLADTMNEIATEASNNLTSKKFTTKEVNFTTFQRLYTLAQYTPDLSISDCNTCLRDSISSLPSVQYTMILLRWMLNMESKPLQQS</sequence>
<protein>
    <recommendedName>
        <fullName evidence="3">Gnk2-homologous domain-containing protein</fullName>
    </recommendedName>
</protein>
<evidence type="ECO:0000256" key="2">
    <source>
        <dbReference type="ARBA" id="ARBA00022737"/>
    </source>
</evidence>
<reference evidence="4" key="1">
    <citation type="submission" date="2023-05" db="EMBL/GenBank/DDBJ databases">
        <authorList>
            <person name="Huff M."/>
        </authorList>
    </citation>
    <scope>NUCLEOTIDE SEQUENCE</scope>
</reference>
<keyword evidence="5" id="KW-1185">Reference proteome</keyword>
<dbReference type="Gene3D" id="3.30.430.20">
    <property type="entry name" value="Gnk2 domain, C-X8-C-X2-C motif"/>
    <property type="match status" value="1"/>
</dbReference>
<dbReference type="InterPro" id="IPR002902">
    <property type="entry name" value="GNK2"/>
</dbReference>
<dbReference type="PANTHER" id="PTHR32099">
    <property type="entry name" value="CYSTEINE-RICH REPEAT SECRETORY PROTEIN"/>
    <property type="match status" value="1"/>
</dbReference>
<dbReference type="EMBL" id="OU503047">
    <property type="protein sequence ID" value="CAI9773317.1"/>
    <property type="molecule type" value="Genomic_DNA"/>
</dbReference>
<name>A0AAD1ZU72_9LAMI</name>
<accession>A0AAD1ZU72</accession>
<evidence type="ECO:0000313" key="4">
    <source>
        <dbReference type="EMBL" id="CAI9773317.1"/>
    </source>
</evidence>
<organism evidence="4 5">
    <name type="scientific">Fraxinus pennsylvanica</name>
    <dbReference type="NCBI Taxonomy" id="56036"/>
    <lineage>
        <taxon>Eukaryota</taxon>
        <taxon>Viridiplantae</taxon>
        <taxon>Streptophyta</taxon>
        <taxon>Embryophyta</taxon>
        <taxon>Tracheophyta</taxon>
        <taxon>Spermatophyta</taxon>
        <taxon>Magnoliopsida</taxon>
        <taxon>eudicotyledons</taxon>
        <taxon>Gunneridae</taxon>
        <taxon>Pentapetalae</taxon>
        <taxon>asterids</taxon>
        <taxon>lamiids</taxon>
        <taxon>Lamiales</taxon>
        <taxon>Oleaceae</taxon>
        <taxon>Oleeae</taxon>
        <taxon>Fraxinus</taxon>
    </lineage>
</organism>
<keyword evidence="2" id="KW-0677">Repeat</keyword>
<evidence type="ECO:0000259" key="3">
    <source>
        <dbReference type="PROSITE" id="PS51473"/>
    </source>
</evidence>
<feature type="domain" description="Gnk2-homologous" evidence="3">
    <location>
        <begin position="37"/>
        <end position="143"/>
    </location>
</feature>
<dbReference type="Proteomes" id="UP000834106">
    <property type="component" value="Chromosome 12"/>
</dbReference>
<keyword evidence="1" id="KW-0732">Signal</keyword>
<evidence type="ECO:0000256" key="1">
    <source>
        <dbReference type="ARBA" id="ARBA00022729"/>
    </source>
</evidence>
<dbReference type="PROSITE" id="PS51473">
    <property type="entry name" value="GNK2"/>
    <property type="match status" value="1"/>
</dbReference>
<gene>
    <name evidence="4" type="ORF">FPE_LOCUS20747</name>
</gene>
<evidence type="ECO:0000313" key="5">
    <source>
        <dbReference type="Proteomes" id="UP000834106"/>
    </source>
</evidence>
<dbReference type="PANTHER" id="PTHR32099:SF42">
    <property type="entry name" value="CYSTEINE-RICH RECEPTOR-LIKE PROTEIN KINASE 9-RELATED"/>
    <property type="match status" value="1"/>
</dbReference>
<dbReference type="Pfam" id="PF01657">
    <property type="entry name" value="Stress-antifung"/>
    <property type="match status" value="1"/>
</dbReference>
<proteinExistence type="predicted"/>
<dbReference type="AlphaFoldDB" id="A0AAD1ZU72"/>
<dbReference type="InterPro" id="IPR038408">
    <property type="entry name" value="GNK2_sf"/>
</dbReference>